<dbReference type="InParanoid" id="A0A330L9B0"/>
<dbReference type="OrthoDB" id="8453460at2"/>
<reference evidence="3" key="1">
    <citation type="submission" date="2018-04" db="EMBL/GenBank/DDBJ databases">
        <authorList>
            <person name="Lucker S."/>
            <person name="Sakoula D."/>
        </authorList>
    </citation>
    <scope>NUCLEOTIDE SEQUENCE [LARGE SCALE GENOMIC DNA]</scope>
</reference>
<name>A0A330L9B0_9BACT</name>
<evidence type="ECO:0000256" key="1">
    <source>
        <dbReference type="SAM" id="SignalP"/>
    </source>
</evidence>
<feature type="signal peptide" evidence="1">
    <location>
        <begin position="1"/>
        <end position="21"/>
    </location>
</feature>
<feature type="chain" id="PRO_5016368971" evidence="1">
    <location>
        <begin position="22"/>
        <end position="215"/>
    </location>
</feature>
<evidence type="ECO:0000313" key="2">
    <source>
        <dbReference type="EMBL" id="SPP65859.1"/>
    </source>
</evidence>
<dbReference type="RefSeq" id="WP_146216186.1">
    <property type="nucleotide sequence ID" value="NZ_OUNR01000017.1"/>
</dbReference>
<evidence type="ECO:0000313" key="3">
    <source>
        <dbReference type="Proteomes" id="UP000248168"/>
    </source>
</evidence>
<organism evidence="2 3">
    <name type="scientific">Nitrospira lenta</name>
    <dbReference type="NCBI Taxonomy" id="1436998"/>
    <lineage>
        <taxon>Bacteria</taxon>
        <taxon>Pseudomonadati</taxon>
        <taxon>Nitrospirota</taxon>
        <taxon>Nitrospiria</taxon>
        <taxon>Nitrospirales</taxon>
        <taxon>Nitrospiraceae</taxon>
        <taxon>Nitrospira</taxon>
    </lineage>
</organism>
<keyword evidence="3" id="KW-1185">Reference proteome</keyword>
<dbReference type="AlphaFoldDB" id="A0A330L9B0"/>
<gene>
    <name evidence="2" type="ORF">NITLEN_40332</name>
</gene>
<sequence length="215" mass="23873">MRTRGWLVVLSMLVVSGVAAAASYDPMDDLVSTAKKEINAKEAIEKSKDRVLNDPRREKMEKGFWQFFQGKSDAKPGEYCTAVYWQHDQMITVVGPGGEYRGALLGFVAVEPKPTFPRPDNPKEIQKVKVTLTQGADPAATITAFNRTIADFADEIQFAVPTIDAALAGMEEKLNFKIEYQGSKVFELEWHSGLAARDMLKRCLKGENVTGKEVL</sequence>
<dbReference type="EMBL" id="OUNR01000017">
    <property type="protein sequence ID" value="SPP65859.1"/>
    <property type="molecule type" value="Genomic_DNA"/>
</dbReference>
<dbReference type="Proteomes" id="UP000248168">
    <property type="component" value="Unassembled WGS sequence"/>
</dbReference>
<keyword evidence="1" id="KW-0732">Signal</keyword>
<protein>
    <submittedName>
        <fullName evidence="2">Uncharacterized protein</fullName>
    </submittedName>
</protein>
<proteinExistence type="predicted"/>
<accession>A0A330L9B0</accession>